<evidence type="ECO:0000313" key="3">
    <source>
        <dbReference type="Proteomes" id="UP001583186"/>
    </source>
</evidence>
<evidence type="ECO:0008006" key="4">
    <source>
        <dbReference type="Google" id="ProtNLM"/>
    </source>
</evidence>
<name>A0ABR3Z2C3_9PEZI</name>
<gene>
    <name evidence="2" type="ORF">Sste5346_005996</name>
</gene>
<dbReference type="InterPro" id="IPR029058">
    <property type="entry name" value="AB_hydrolase_fold"/>
</dbReference>
<sequence length="276" mass="30059">MVGSRLVHVAKDEIAKKHKVRILNPDRPGFGGTDGIEVEQVMETWRETIVALLKHLRISYVSVGCHSGGTIFALDLLLHHPEVMDPNKKAFLAIGAPWILPSHTSSTMMAAVQSLPSGILKHTDKVARLINNHIGPTVGFCFWLGSAVVAKVTPKTSRERLTKADSKESNPAEMEREGAKLEDDLWPKIIQRIYAEGVQGISSDALLFLQKPKGTNAQSNSGWGDWGDYDALVPRLAETLRASGRRLLVEVFYAEDDALIGGGGTKGPQVSCFLAT</sequence>
<dbReference type="EMBL" id="JAWCUI010000034">
    <property type="protein sequence ID" value="KAL1894210.1"/>
    <property type="molecule type" value="Genomic_DNA"/>
</dbReference>
<keyword evidence="3" id="KW-1185">Reference proteome</keyword>
<comment type="caution">
    <text evidence="2">The sequence shown here is derived from an EMBL/GenBank/DDBJ whole genome shotgun (WGS) entry which is preliminary data.</text>
</comment>
<evidence type="ECO:0000256" key="1">
    <source>
        <dbReference type="SAM" id="MobiDB-lite"/>
    </source>
</evidence>
<dbReference type="Gene3D" id="3.40.50.1820">
    <property type="entry name" value="alpha/beta hydrolase"/>
    <property type="match status" value="1"/>
</dbReference>
<organism evidence="2 3">
    <name type="scientific">Sporothrix stenoceras</name>
    <dbReference type="NCBI Taxonomy" id="5173"/>
    <lineage>
        <taxon>Eukaryota</taxon>
        <taxon>Fungi</taxon>
        <taxon>Dikarya</taxon>
        <taxon>Ascomycota</taxon>
        <taxon>Pezizomycotina</taxon>
        <taxon>Sordariomycetes</taxon>
        <taxon>Sordariomycetidae</taxon>
        <taxon>Ophiostomatales</taxon>
        <taxon>Ophiostomataceae</taxon>
        <taxon>Sporothrix</taxon>
    </lineage>
</organism>
<feature type="region of interest" description="Disordered" evidence="1">
    <location>
        <begin position="157"/>
        <end position="178"/>
    </location>
</feature>
<dbReference type="SUPFAM" id="SSF53474">
    <property type="entry name" value="alpha/beta-Hydrolases"/>
    <property type="match status" value="1"/>
</dbReference>
<proteinExistence type="predicted"/>
<evidence type="ECO:0000313" key="2">
    <source>
        <dbReference type="EMBL" id="KAL1894210.1"/>
    </source>
</evidence>
<reference evidence="2 3" key="1">
    <citation type="journal article" date="2024" name="IMA Fungus">
        <title>IMA Genome - F19 : A genome assembly and annotation guide to empower mycologists, including annotated draft genome sequences of Ceratocystis pirilliformis, Diaporthe australafricana, Fusarium ophioides, Paecilomyces lecythidis, and Sporothrix stenoceras.</title>
        <authorList>
            <person name="Aylward J."/>
            <person name="Wilson A.M."/>
            <person name="Visagie C.M."/>
            <person name="Spraker J."/>
            <person name="Barnes I."/>
            <person name="Buitendag C."/>
            <person name="Ceriani C."/>
            <person name="Del Mar Angel L."/>
            <person name="du Plessis D."/>
            <person name="Fuchs T."/>
            <person name="Gasser K."/>
            <person name="Kramer D."/>
            <person name="Li W."/>
            <person name="Munsamy K."/>
            <person name="Piso A."/>
            <person name="Price J.L."/>
            <person name="Sonnekus B."/>
            <person name="Thomas C."/>
            <person name="van der Nest A."/>
            <person name="van Dijk A."/>
            <person name="van Heerden A."/>
            <person name="van Vuuren N."/>
            <person name="Yilmaz N."/>
            <person name="Duong T.A."/>
            <person name="van der Merwe N.A."/>
            <person name="Wingfield M.J."/>
            <person name="Wingfield B.D."/>
        </authorList>
    </citation>
    <scope>NUCLEOTIDE SEQUENCE [LARGE SCALE GENOMIC DNA]</scope>
    <source>
        <strain evidence="2 3">CMW 5346</strain>
    </source>
</reference>
<protein>
    <recommendedName>
        <fullName evidence="4">AB hydrolase-1 domain-containing protein</fullName>
    </recommendedName>
</protein>
<dbReference type="Proteomes" id="UP001583186">
    <property type="component" value="Unassembled WGS sequence"/>
</dbReference>
<accession>A0ABR3Z2C3</accession>